<dbReference type="Proteomes" id="UP000324170">
    <property type="component" value="Unassembled WGS sequence"/>
</dbReference>
<dbReference type="InterPro" id="IPR047676">
    <property type="entry name" value="FxLYD_dom"/>
</dbReference>
<dbReference type="AlphaFoldDB" id="A0A068QSK2"/>
<dbReference type="NCBIfam" id="NF038353">
    <property type="entry name" value="FxLYD_dom"/>
    <property type="match status" value="1"/>
</dbReference>
<proteinExistence type="predicted"/>
<dbReference type="EMBL" id="FO704550">
    <property type="protein sequence ID" value="CDG16790.1"/>
    <property type="molecule type" value="Genomic_DNA"/>
</dbReference>
<dbReference type="EMBL" id="VNHN01000091">
    <property type="protein sequence ID" value="TYO96839.1"/>
    <property type="molecule type" value="Genomic_DNA"/>
</dbReference>
<gene>
    <name evidence="3" type="ORF">LY16_03425</name>
    <name evidence="2" type="ORF">XDD1_1087</name>
</gene>
<evidence type="ECO:0000313" key="2">
    <source>
        <dbReference type="EMBL" id="CDG16790.1"/>
    </source>
</evidence>
<feature type="signal peptide" evidence="1">
    <location>
        <begin position="1"/>
        <end position="25"/>
    </location>
</feature>
<evidence type="ECO:0000256" key="1">
    <source>
        <dbReference type="SAM" id="SignalP"/>
    </source>
</evidence>
<dbReference type="Proteomes" id="UP000032721">
    <property type="component" value="Chromosome"/>
</dbReference>
<name>A0A068QSK2_9GAMM</name>
<accession>A0A068QSK2</accession>
<dbReference type="OrthoDB" id="6445439at2"/>
<organism evidence="2 4">
    <name type="scientific">Xenorhabdus doucetiae</name>
    <dbReference type="NCBI Taxonomy" id="351671"/>
    <lineage>
        <taxon>Bacteria</taxon>
        <taxon>Pseudomonadati</taxon>
        <taxon>Pseudomonadota</taxon>
        <taxon>Gammaproteobacteria</taxon>
        <taxon>Enterobacterales</taxon>
        <taxon>Morganellaceae</taxon>
        <taxon>Xenorhabdus</taxon>
    </lineage>
</organism>
<feature type="chain" id="PRO_5001652095" evidence="1">
    <location>
        <begin position="26"/>
        <end position="117"/>
    </location>
</feature>
<keyword evidence="5" id="KW-1185">Reference proteome</keyword>
<reference evidence="3 5" key="2">
    <citation type="submission" date="2019-07" db="EMBL/GenBank/DDBJ databases">
        <title>Genomic Encyclopedia of Type Strains, Phase I: the one thousand microbial genomes (KMG-I) project.</title>
        <authorList>
            <person name="Kyrpides N."/>
        </authorList>
    </citation>
    <scope>NUCLEOTIDE SEQUENCE [LARGE SCALE GENOMIC DNA]</scope>
    <source>
        <strain evidence="3 5">DSM 17909</strain>
    </source>
</reference>
<protein>
    <submittedName>
        <fullName evidence="2">Uncharacterized protein</fullName>
    </submittedName>
</protein>
<dbReference type="RefSeq" id="WP_045969250.1">
    <property type="nucleotide sequence ID" value="NZ_CAWMED010000001.1"/>
</dbReference>
<reference evidence="2 4" key="1">
    <citation type="submission" date="2013-07" db="EMBL/GenBank/DDBJ databases">
        <authorList>
            <person name="Genoscope - CEA"/>
        </authorList>
    </citation>
    <scope>NUCLEOTIDE SEQUENCE [LARGE SCALE GENOMIC DNA]</scope>
    <source>
        <strain evidence="2">FRM16</strain>
        <strain evidence="4">FRM16 / DSM 17909</strain>
    </source>
</reference>
<evidence type="ECO:0000313" key="4">
    <source>
        <dbReference type="Proteomes" id="UP000032721"/>
    </source>
</evidence>
<dbReference type="HOGENOM" id="CLU_169499_0_0_6"/>
<keyword evidence="1" id="KW-0732">Signal</keyword>
<evidence type="ECO:0000313" key="5">
    <source>
        <dbReference type="Proteomes" id="UP000324170"/>
    </source>
</evidence>
<evidence type="ECO:0000313" key="3">
    <source>
        <dbReference type="EMBL" id="TYO96839.1"/>
    </source>
</evidence>
<dbReference type="KEGG" id="xdo:XDD1_1087"/>
<sequence length="117" mass="13016">MRNSFQKIGIALSVVLGMATFSSFANNENRVSVTNLHIDNGQNGIPYIAGDARNNTTQTLKSVFIKFNLYQGDALVGNAIDTIQDLGAREIYKIQAPTNPFLYKFDSYKVTSIEIYE</sequence>